<feature type="compositionally biased region" description="Basic residues" evidence="7">
    <location>
        <begin position="219"/>
        <end position="234"/>
    </location>
</feature>
<evidence type="ECO:0000256" key="5">
    <source>
        <dbReference type="ARBA" id="ARBA00023034"/>
    </source>
</evidence>
<evidence type="ECO:0000256" key="8">
    <source>
        <dbReference type="SAM" id="Phobius"/>
    </source>
</evidence>
<dbReference type="PANTHER" id="PTHR16133:SF0">
    <property type="entry name" value="ZINC_IRON REGULATED TRANSPORTER-RELATED PROTEIN 102B, ISOFORM E"/>
    <property type="match status" value="1"/>
</dbReference>
<dbReference type="Proteomes" id="UP001211907">
    <property type="component" value="Unassembled WGS sequence"/>
</dbReference>
<evidence type="ECO:0000256" key="1">
    <source>
        <dbReference type="ARBA" id="ARBA00004127"/>
    </source>
</evidence>
<feature type="region of interest" description="Disordered" evidence="7">
    <location>
        <begin position="76"/>
        <end position="99"/>
    </location>
</feature>
<evidence type="ECO:0000313" key="9">
    <source>
        <dbReference type="EMBL" id="KAJ3137422.1"/>
    </source>
</evidence>
<dbReference type="Pfam" id="PF02535">
    <property type="entry name" value="Zip"/>
    <property type="match status" value="1"/>
</dbReference>
<evidence type="ECO:0000256" key="6">
    <source>
        <dbReference type="ARBA" id="ARBA00023136"/>
    </source>
</evidence>
<protein>
    <submittedName>
        <fullName evidence="9">Uncharacterized protein</fullName>
    </submittedName>
</protein>
<organism evidence="9 10">
    <name type="scientific">Physocladia obscura</name>
    <dbReference type="NCBI Taxonomy" id="109957"/>
    <lineage>
        <taxon>Eukaryota</taxon>
        <taxon>Fungi</taxon>
        <taxon>Fungi incertae sedis</taxon>
        <taxon>Chytridiomycota</taxon>
        <taxon>Chytridiomycota incertae sedis</taxon>
        <taxon>Chytridiomycetes</taxon>
        <taxon>Chytridiales</taxon>
        <taxon>Chytriomycetaceae</taxon>
        <taxon>Physocladia</taxon>
    </lineage>
</organism>
<feature type="transmembrane region" description="Helical" evidence="8">
    <location>
        <begin position="35"/>
        <end position="55"/>
    </location>
</feature>
<evidence type="ECO:0000313" key="10">
    <source>
        <dbReference type="Proteomes" id="UP001211907"/>
    </source>
</evidence>
<evidence type="ECO:0000256" key="7">
    <source>
        <dbReference type="SAM" id="MobiDB-lite"/>
    </source>
</evidence>
<feature type="region of interest" description="Disordered" evidence="7">
    <location>
        <begin position="211"/>
        <end position="243"/>
    </location>
</feature>
<evidence type="ECO:0000256" key="4">
    <source>
        <dbReference type="ARBA" id="ARBA00022989"/>
    </source>
</evidence>
<dbReference type="PANTHER" id="PTHR16133">
    <property type="entry name" value="SOLUTE CARRIER FAMILY 39 ZINC TRANSPORTER , MEMBER 9-RELATED"/>
    <property type="match status" value="1"/>
</dbReference>
<feature type="compositionally biased region" description="Low complexity" evidence="7">
    <location>
        <begin position="83"/>
        <end position="99"/>
    </location>
</feature>
<dbReference type="GO" id="GO:0006829">
    <property type="term" value="P:zinc ion transport"/>
    <property type="evidence" value="ECO:0007669"/>
    <property type="project" value="InterPro"/>
</dbReference>
<comment type="subcellular location">
    <subcellularLocation>
        <location evidence="1">Endomembrane system</location>
        <topology evidence="1">Multi-pass membrane protein</topology>
    </subcellularLocation>
    <subcellularLocation>
        <location evidence="2">Golgi apparatus membrane</location>
    </subcellularLocation>
</comment>
<keyword evidence="6 8" id="KW-0472">Membrane</keyword>
<gene>
    <name evidence="9" type="ORF">HK100_000691</name>
</gene>
<keyword evidence="5" id="KW-0333">Golgi apparatus</keyword>
<sequence length="426" mass="44808">MGPFGFLLSLCAAMFSGAFIAGSIPLAFSFSESRLVLVSTFGSGLLLGTAFSVILPEFAQGVDTLYSAATHIAQESKTRGSSNTVDNHAAANANTNTNAKNIAYSNENEIDDVAPLEQAENNQPPAPVVAKKDFPKPSLDASKIHLRHENQNNPVDEDIGQQIDLDSDNRVPTVSENHVHHSKYNPSKYIGPSLILGFLLMLLIDQISGGGGGNEHASHSHSTHRKVLPHHAHSHASSTVGEKEGLTVQTSAGVSDGVISTTSSATIGLVVHAAADGIALGAALSSASCYILSGEGNLGFIVFLAIMLHKAPSAFGLTTHLLKTYNYRGGISTRARIRSQLFLFSISAPIGAILTYTVLVQLGYDGGTDMKIYTGIALLFSAGTFLYAAAVHVLPEIYGEDGKLTAGQVLALVTGILIDFALEKVK</sequence>
<feature type="transmembrane region" description="Helical" evidence="8">
    <location>
        <begin position="341"/>
        <end position="360"/>
    </location>
</feature>
<keyword evidence="4 8" id="KW-1133">Transmembrane helix</keyword>
<dbReference type="InterPro" id="IPR045891">
    <property type="entry name" value="ZIP9"/>
</dbReference>
<keyword evidence="10" id="KW-1185">Reference proteome</keyword>
<feature type="transmembrane region" description="Helical" evidence="8">
    <location>
        <begin position="6"/>
        <end position="28"/>
    </location>
</feature>
<proteinExistence type="predicted"/>
<dbReference type="GO" id="GO:0000139">
    <property type="term" value="C:Golgi membrane"/>
    <property type="evidence" value="ECO:0007669"/>
    <property type="project" value="UniProtKB-SubCell"/>
</dbReference>
<reference evidence="9" key="1">
    <citation type="submission" date="2020-05" db="EMBL/GenBank/DDBJ databases">
        <title>Phylogenomic resolution of chytrid fungi.</title>
        <authorList>
            <person name="Stajich J.E."/>
            <person name="Amses K."/>
            <person name="Simmons R."/>
            <person name="Seto K."/>
            <person name="Myers J."/>
            <person name="Bonds A."/>
            <person name="Quandt C.A."/>
            <person name="Barry K."/>
            <person name="Liu P."/>
            <person name="Grigoriev I."/>
            <person name="Longcore J.E."/>
            <person name="James T.Y."/>
        </authorList>
    </citation>
    <scope>NUCLEOTIDE SEQUENCE</scope>
    <source>
        <strain evidence="9">JEL0513</strain>
    </source>
</reference>
<dbReference type="InterPro" id="IPR003689">
    <property type="entry name" value="ZIP"/>
</dbReference>
<comment type="caution">
    <text evidence="9">The sequence shown here is derived from an EMBL/GenBank/DDBJ whole genome shotgun (WGS) entry which is preliminary data.</text>
</comment>
<evidence type="ECO:0000256" key="2">
    <source>
        <dbReference type="ARBA" id="ARBA00004394"/>
    </source>
</evidence>
<keyword evidence="3 8" id="KW-0812">Transmembrane</keyword>
<name>A0AAD5TAH7_9FUNG</name>
<accession>A0AAD5TAH7</accession>
<dbReference type="AlphaFoldDB" id="A0AAD5TAH7"/>
<dbReference type="GO" id="GO:0046873">
    <property type="term" value="F:metal ion transmembrane transporter activity"/>
    <property type="evidence" value="ECO:0007669"/>
    <property type="project" value="InterPro"/>
</dbReference>
<dbReference type="EMBL" id="JADGJH010000114">
    <property type="protein sequence ID" value="KAJ3137422.1"/>
    <property type="molecule type" value="Genomic_DNA"/>
</dbReference>
<feature type="transmembrane region" description="Helical" evidence="8">
    <location>
        <begin position="372"/>
        <end position="393"/>
    </location>
</feature>
<evidence type="ECO:0000256" key="3">
    <source>
        <dbReference type="ARBA" id="ARBA00022692"/>
    </source>
</evidence>